<sequence>MTACVSSWCASRSARTRSSPSCAAISRGPSCWAAARPVPGRAEMAEGLLKLRLYLAGGPSQVTTLAGQLEQAVRTLLTEEYHLQVINVLEFPEQAEQDDVIATPTLVLASSEPERRIIGDLDDGRLVFQKLGLL</sequence>
<dbReference type="InterPro" id="IPR036249">
    <property type="entry name" value="Thioredoxin-like_sf"/>
</dbReference>
<dbReference type="SMART" id="SM01248">
    <property type="entry name" value="KaiB"/>
    <property type="match status" value="1"/>
</dbReference>
<dbReference type="GO" id="GO:0048511">
    <property type="term" value="P:rhythmic process"/>
    <property type="evidence" value="ECO:0007669"/>
    <property type="project" value="InterPro"/>
</dbReference>
<accession>A0A6N4DLZ3</accession>
<evidence type="ECO:0000313" key="2">
    <source>
        <dbReference type="EMBL" id="PUD99228.1"/>
    </source>
</evidence>
<reference evidence="2 3" key="1">
    <citation type="submission" date="2018-01" db="EMBL/GenBank/DDBJ databases">
        <title>Novel co-symbiosis in the lucinid bivalve Phacoides pectinatus.</title>
        <authorList>
            <person name="Lim S.J."/>
            <person name="Davis B.G."/>
            <person name="Gill D.E."/>
            <person name="Engel A.S."/>
            <person name="Anderson L.C."/>
            <person name="Campbell B.J."/>
        </authorList>
    </citation>
    <scope>NUCLEOTIDE SEQUENCE [LARGE SCALE GENOMIC DNA]</scope>
    <source>
        <strain evidence="2">N3_P5</strain>
    </source>
</reference>
<name>A0A6N4DLZ3_9GAMM</name>
<proteinExistence type="predicted"/>
<dbReference type="SUPFAM" id="SSF52833">
    <property type="entry name" value="Thioredoxin-like"/>
    <property type="match status" value="1"/>
</dbReference>
<dbReference type="InterPro" id="IPR039022">
    <property type="entry name" value="KaiB-like"/>
</dbReference>
<dbReference type="AlphaFoldDB" id="A0A6N4DLZ3"/>
<dbReference type="Proteomes" id="UP000250928">
    <property type="component" value="Unassembled WGS sequence"/>
</dbReference>
<dbReference type="PANTHER" id="PTHR41709:SF2">
    <property type="entry name" value="CIRCADIAN CLOCK PROTEIN KAIB2"/>
    <property type="match status" value="1"/>
</dbReference>
<evidence type="ECO:0000313" key="3">
    <source>
        <dbReference type="Proteomes" id="UP000250928"/>
    </source>
</evidence>
<dbReference type="Gene3D" id="3.40.30.10">
    <property type="entry name" value="Glutaredoxin"/>
    <property type="match status" value="1"/>
</dbReference>
<feature type="domain" description="KaiB" evidence="1">
    <location>
        <begin position="52"/>
        <end position="133"/>
    </location>
</feature>
<evidence type="ECO:0000259" key="1">
    <source>
        <dbReference type="SMART" id="SM01248"/>
    </source>
</evidence>
<comment type="caution">
    <text evidence="2">The sequence shown here is derived from an EMBL/GenBank/DDBJ whole genome shotgun (WGS) entry which is preliminary data.</text>
</comment>
<gene>
    <name evidence="2" type="ORF">C3L24_11325</name>
</gene>
<dbReference type="EMBL" id="PQCO01000266">
    <property type="protein sequence ID" value="PUD99228.1"/>
    <property type="molecule type" value="Genomic_DNA"/>
</dbReference>
<protein>
    <recommendedName>
        <fullName evidence="1">KaiB domain-containing protein</fullName>
    </recommendedName>
</protein>
<dbReference type="InterPro" id="IPR011649">
    <property type="entry name" value="KaiB_domain"/>
</dbReference>
<dbReference type="PANTHER" id="PTHR41709">
    <property type="entry name" value="KAIB-LIKE PROTEIN 1"/>
    <property type="match status" value="1"/>
</dbReference>
<organism evidence="2 3">
    <name type="scientific">Candidatus Sedimenticola endophacoides</name>
    <dbReference type="NCBI Taxonomy" id="2548426"/>
    <lineage>
        <taxon>Bacteria</taxon>
        <taxon>Pseudomonadati</taxon>
        <taxon>Pseudomonadota</taxon>
        <taxon>Gammaproteobacteria</taxon>
        <taxon>Chromatiales</taxon>
        <taxon>Sedimenticolaceae</taxon>
        <taxon>Sedimenticola</taxon>
    </lineage>
</organism>
<dbReference type="Pfam" id="PF07689">
    <property type="entry name" value="KaiB"/>
    <property type="match status" value="1"/>
</dbReference>